<evidence type="ECO:0000313" key="3">
    <source>
        <dbReference type="Proteomes" id="UP000064967"/>
    </source>
</evidence>
<evidence type="ECO:0000259" key="1">
    <source>
        <dbReference type="Pfam" id="PF12146"/>
    </source>
</evidence>
<dbReference type="Gene3D" id="3.40.50.1820">
    <property type="entry name" value="alpha/beta hydrolase"/>
    <property type="match status" value="1"/>
</dbReference>
<dbReference type="OrthoDB" id="5487895at2"/>
<organism evidence="2 3">
    <name type="scientific">Labilithrix luteola</name>
    <dbReference type="NCBI Taxonomy" id="1391654"/>
    <lineage>
        <taxon>Bacteria</taxon>
        <taxon>Pseudomonadati</taxon>
        <taxon>Myxococcota</taxon>
        <taxon>Polyangia</taxon>
        <taxon>Polyangiales</taxon>
        <taxon>Labilitrichaceae</taxon>
        <taxon>Labilithrix</taxon>
    </lineage>
</organism>
<dbReference type="Proteomes" id="UP000064967">
    <property type="component" value="Chromosome"/>
</dbReference>
<name>A0A0K1Q7J2_9BACT</name>
<dbReference type="Pfam" id="PF12146">
    <property type="entry name" value="Hydrolase_4"/>
    <property type="match status" value="1"/>
</dbReference>
<dbReference type="STRING" id="1391654.AKJ09_08362"/>
<protein>
    <submittedName>
        <fullName evidence="2">Polyhydroxyalkanoic acid synthase</fullName>
    </submittedName>
</protein>
<dbReference type="RefSeq" id="WP_146652748.1">
    <property type="nucleotide sequence ID" value="NZ_CP012333.1"/>
</dbReference>
<dbReference type="EMBL" id="CP012333">
    <property type="protein sequence ID" value="AKV01699.1"/>
    <property type="molecule type" value="Genomic_DNA"/>
</dbReference>
<accession>A0A0K1Q7J2</accession>
<dbReference type="KEGG" id="llu:AKJ09_08362"/>
<reference evidence="2 3" key="1">
    <citation type="submission" date="2015-08" db="EMBL/GenBank/DDBJ databases">
        <authorList>
            <person name="Babu N.S."/>
            <person name="Beckwith C.J."/>
            <person name="Beseler K.G."/>
            <person name="Brison A."/>
            <person name="Carone J.V."/>
            <person name="Caskin T.P."/>
            <person name="Diamond M."/>
            <person name="Durham M.E."/>
            <person name="Foxe J.M."/>
            <person name="Go M."/>
            <person name="Henderson B.A."/>
            <person name="Jones I.B."/>
            <person name="McGettigan J.A."/>
            <person name="Micheletti S.J."/>
            <person name="Nasrallah M.E."/>
            <person name="Ortiz D."/>
            <person name="Piller C.R."/>
            <person name="Privatt S.R."/>
            <person name="Schneider S.L."/>
            <person name="Sharp S."/>
            <person name="Smith T.C."/>
            <person name="Stanton J.D."/>
            <person name="Ullery H.E."/>
            <person name="Wilson R.J."/>
            <person name="Serrano M.G."/>
            <person name="Buck G."/>
            <person name="Lee V."/>
            <person name="Wang Y."/>
            <person name="Carvalho R."/>
            <person name="Voegtly L."/>
            <person name="Shi R."/>
            <person name="Duckworth R."/>
            <person name="Johnson A."/>
            <person name="Loviza R."/>
            <person name="Walstead R."/>
            <person name="Shah Z."/>
            <person name="Kiflezghi M."/>
            <person name="Wade K."/>
            <person name="Ball S.L."/>
            <person name="Bradley K.W."/>
            <person name="Asai D.J."/>
            <person name="Bowman C.A."/>
            <person name="Russell D.A."/>
            <person name="Pope W.H."/>
            <person name="Jacobs-Sera D."/>
            <person name="Hendrix R.W."/>
            <person name="Hatfull G.F."/>
        </authorList>
    </citation>
    <scope>NUCLEOTIDE SEQUENCE [LARGE SCALE GENOMIC DNA]</scope>
    <source>
        <strain evidence="2 3">DSM 27648</strain>
    </source>
</reference>
<gene>
    <name evidence="2" type="ORF">AKJ09_08362</name>
</gene>
<dbReference type="PANTHER" id="PTHR11005">
    <property type="entry name" value="LYSOSOMAL ACID LIPASE-RELATED"/>
    <property type="match status" value="1"/>
</dbReference>
<keyword evidence="3" id="KW-1185">Reference proteome</keyword>
<proteinExistence type="predicted"/>
<sequence length="321" mass="34767">MSAPEQFLVDNAAGWRLAMTRVSPPETTKPGLRPVLIIPGYGMNSFIFGFHPEGLSLVEALAARGHEVWTVDLRGQGRTIRARGSLRYGMAELAIEDVAAAIKHVVTNTRTGADKVDLIGCSLGTALAFAHVACVPESPVHAIVSLGGLVTWKEAHPIVRFAFGSPWLAGMLRVKNTRQMARVALPVLAKVAPSVLSVYLNHRSTDLSQSHRMVQTVEDPHPVINREIAEWIQRGDLVVDGINVSKKLASFTHPFLCVVANDDGIVPPATSRHTYDVIGSSTKEILFVGDADLPIAHADLFLCRGAEDRVFAPIANFLHDV</sequence>
<dbReference type="AlphaFoldDB" id="A0A0K1Q7J2"/>
<dbReference type="InterPro" id="IPR022742">
    <property type="entry name" value="Hydrolase_4"/>
</dbReference>
<evidence type="ECO:0000313" key="2">
    <source>
        <dbReference type="EMBL" id="AKV01699.1"/>
    </source>
</evidence>
<dbReference type="SUPFAM" id="SSF53474">
    <property type="entry name" value="alpha/beta-Hydrolases"/>
    <property type="match status" value="1"/>
</dbReference>
<feature type="domain" description="Serine aminopeptidase S33" evidence="1">
    <location>
        <begin position="57"/>
        <end position="285"/>
    </location>
</feature>
<dbReference type="InterPro" id="IPR029058">
    <property type="entry name" value="AB_hydrolase_fold"/>
</dbReference>